<keyword evidence="8" id="KW-0464">Manganese</keyword>
<feature type="region of interest" description="Disordered" evidence="11">
    <location>
        <begin position="413"/>
        <end position="477"/>
    </location>
</feature>
<reference evidence="13 14" key="1">
    <citation type="submission" date="2018-11" db="EMBL/GenBank/DDBJ databases">
        <title>Genome sequence of Apiotrichum porosum DSM 27194.</title>
        <authorList>
            <person name="Aliyu H."/>
            <person name="Gorte O."/>
            <person name="Ochsenreither K."/>
        </authorList>
    </citation>
    <scope>NUCLEOTIDE SEQUENCE [LARGE SCALE GENOMIC DNA]</scope>
    <source>
        <strain evidence="13 14">DSM 27194</strain>
    </source>
</reference>
<dbReference type="GO" id="GO:0046872">
    <property type="term" value="F:metal ion binding"/>
    <property type="evidence" value="ECO:0007669"/>
    <property type="project" value="UniProtKB-KW"/>
</dbReference>
<comment type="caution">
    <text evidence="13">The sequence shown here is derived from an EMBL/GenBank/DDBJ whole genome shotgun (WGS) entry which is preliminary data.</text>
</comment>
<accession>A0A427YAH7</accession>
<evidence type="ECO:0000256" key="9">
    <source>
        <dbReference type="ARBA" id="ARBA00048832"/>
    </source>
</evidence>
<dbReference type="InterPro" id="IPR000222">
    <property type="entry name" value="PP2C_BS"/>
</dbReference>
<feature type="compositionally biased region" description="Polar residues" evidence="11">
    <location>
        <begin position="445"/>
        <end position="458"/>
    </location>
</feature>
<dbReference type="EMBL" id="RSCE01000001">
    <property type="protein sequence ID" value="RSH88161.1"/>
    <property type="molecule type" value="Genomic_DNA"/>
</dbReference>
<comment type="similarity">
    <text evidence="3 10">Belongs to the PP2C family.</text>
</comment>
<dbReference type="Proteomes" id="UP000279236">
    <property type="component" value="Unassembled WGS sequence"/>
</dbReference>
<comment type="catalytic activity">
    <reaction evidence="9">
        <text>O-phospho-L-threonyl-[protein] + H2O = L-threonyl-[protein] + phosphate</text>
        <dbReference type="Rhea" id="RHEA:47004"/>
        <dbReference type="Rhea" id="RHEA-COMP:11060"/>
        <dbReference type="Rhea" id="RHEA-COMP:11605"/>
        <dbReference type="ChEBI" id="CHEBI:15377"/>
        <dbReference type="ChEBI" id="CHEBI:30013"/>
        <dbReference type="ChEBI" id="CHEBI:43474"/>
        <dbReference type="ChEBI" id="CHEBI:61977"/>
        <dbReference type="EC" id="3.1.3.16"/>
    </reaction>
    <physiologicalReaction direction="left-to-right" evidence="9">
        <dbReference type="Rhea" id="RHEA:47005"/>
    </physiologicalReaction>
</comment>
<evidence type="ECO:0000256" key="8">
    <source>
        <dbReference type="ARBA" id="ARBA00023211"/>
    </source>
</evidence>
<keyword evidence="7 10" id="KW-0904">Protein phosphatase</keyword>
<comment type="cofactor">
    <cofactor evidence="2">
        <name>Mg(2+)</name>
        <dbReference type="ChEBI" id="CHEBI:18420"/>
    </cofactor>
</comment>
<dbReference type="Pfam" id="PF00481">
    <property type="entry name" value="PP2C"/>
    <property type="match status" value="1"/>
</dbReference>
<dbReference type="GO" id="GO:0004722">
    <property type="term" value="F:protein serine/threonine phosphatase activity"/>
    <property type="evidence" value="ECO:0007669"/>
    <property type="project" value="UniProtKB-EC"/>
</dbReference>
<dbReference type="EC" id="3.1.3.16" evidence="4"/>
<dbReference type="GeneID" id="39585232"/>
<dbReference type="STRING" id="105984.A0A427YAH7"/>
<gene>
    <name evidence="13" type="primary">PTC2</name>
    <name evidence="13" type="ORF">EHS24_000689</name>
</gene>
<dbReference type="PANTHER" id="PTHR13832:SF565">
    <property type="entry name" value="AT28366P-RELATED"/>
    <property type="match status" value="1"/>
</dbReference>
<dbReference type="CDD" id="cd00143">
    <property type="entry name" value="PP2Cc"/>
    <property type="match status" value="1"/>
</dbReference>
<dbReference type="Gene3D" id="3.60.40.10">
    <property type="entry name" value="PPM-type phosphatase domain"/>
    <property type="match status" value="1"/>
</dbReference>
<evidence type="ECO:0000256" key="5">
    <source>
        <dbReference type="ARBA" id="ARBA00022723"/>
    </source>
</evidence>
<dbReference type="FunFam" id="3.60.40.10:FF:000016">
    <property type="entry name" value="Protein phosphatase 2C"/>
    <property type="match status" value="1"/>
</dbReference>
<dbReference type="PROSITE" id="PS51746">
    <property type="entry name" value="PPM_2"/>
    <property type="match status" value="1"/>
</dbReference>
<keyword evidence="14" id="KW-1185">Reference proteome</keyword>
<evidence type="ECO:0000256" key="3">
    <source>
        <dbReference type="ARBA" id="ARBA00006702"/>
    </source>
</evidence>
<keyword evidence="5" id="KW-0479">Metal-binding</keyword>
<evidence type="ECO:0000259" key="12">
    <source>
        <dbReference type="PROSITE" id="PS51746"/>
    </source>
</evidence>
<organism evidence="13 14">
    <name type="scientific">Apiotrichum porosum</name>
    <dbReference type="NCBI Taxonomy" id="105984"/>
    <lineage>
        <taxon>Eukaryota</taxon>
        <taxon>Fungi</taxon>
        <taxon>Dikarya</taxon>
        <taxon>Basidiomycota</taxon>
        <taxon>Agaricomycotina</taxon>
        <taxon>Tremellomycetes</taxon>
        <taxon>Trichosporonales</taxon>
        <taxon>Trichosporonaceae</taxon>
        <taxon>Apiotrichum</taxon>
    </lineage>
</organism>
<name>A0A427YAH7_9TREE</name>
<dbReference type="InterPro" id="IPR001932">
    <property type="entry name" value="PPM-type_phosphatase-like_dom"/>
</dbReference>
<sequence length="477" mass="50107">MVTRQKQFWVGLSDMQGWRISMEDSHTVHLYLPPGGSDATPASDIPEQPLGSTVTNDGTEERANALAGVFDGHGGSAVAKFAGTTLHTRLANLEAYKSGDYEAALKQVFLKTDEDLRADPSFFNDPSGCTAVVGLITTDGRIIVANAGDSRSVLSYKGEAKAMSNDHKPTNKEETARITAAGGFVEFGRVNGNLALSRALGDFEFKQNYTLQAEQQIVTADPEIITHQVDGEEEFIVLACDGIWDCLTSQQVIDIVRRQVANGDDLGKICEGLMVKCLATDSETGGIGCDNMTVVIVALLNGRTTEEWQAWVKERVEGKVGRDTPLSVPDIFGQVQPSIGGGFGGAGGFRLGGAGGLANIASILGASGITFRTMDDEDEVEDDDELHLVDSAAKSPEDALVVESLGAKVELVDDDGDSHMDSGEDSDATAAAAEAGAAPARTPAFSSIGSPTVPTPESLQPLRPADSGAAAEKKSDA</sequence>
<evidence type="ECO:0000256" key="10">
    <source>
        <dbReference type="RuleBase" id="RU003465"/>
    </source>
</evidence>
<evidence type="ECO:0000256" key="11">
    <source>
        <dbReference type="SAM" id="MobiDB-lite"/>
    </source>
</evidence>
<feature type="domain" description="PPM-type phosphatase" evidence="12">
    <location>
        <begin position="9"/>
        <end position="299"/>
    </location>
</feature>
<dbReference type="SMART" id="SM00332">
    <property type="entry name" value="PP2Cc"/>
    <property type="match status" value="1"/>
</dbReference>
<protein>
    <recommendedName>
        <fullName evidence="4">protein-serine/threonine phosphatase</fullName>
        <ecNumber evidence="4">3.1.3.16</ecNumber>
    </recommendedName>
</protein>
<evidence type="ECO:0000256" key="6">
    <source>
        <dbReference type="ARBA" id="ARBA00022801"/>
    </source>
</evidence>
<dbReference type="PROSITE" id="PS01032">
    <property type="entry name" value="PPM_1"/>
    <property type="match status" value="1"/>
</dbReference>
<dbReference type="InterPro" id="IPR015655">
    <property type="entry name" value="PP2C"/>
</dbReference>
<dbReference type="PANTHER" id="PTHR13832">
    <property type="entry name" value="PROTEIN PHOSPHATASE 2C"/>
    <property type="match status" value="1"/>
</dbReference>
<evidence type="ECO:0000313" key="14">
    <source>
        <dbReference type="Proteomes" id="UP000279236"/>
    </source>
</evidence>
<dbReference type="InterPro" id="IPR036457">
    <property type="entry name" value="PPM-type-like_dom_sf"/>
</dbReference>
<feature type="compositionally biased region" description="Low complexity" evidence="11">
    <location>
        <begin position="428"/>
        <end position="444"/>
    </location>
</feature>
<dbReference type="SUPFAM" id="SSF81606">
    <property type="entry name" value="PP2C-like"/>
    <property type="match status" value="1"/>
</dbReference>
<evidence type="ECO:0000256" key="1">
    <source>
        <dbReference type="ARBA" id="ARBA00001936"/>
    </source>
</evidence>
<comment type="cofactor">
    <cofactor evidence="1">
        <name>Mn(2+)</name>
        <dbReference type="ChEBI" id="CHEBI:29035"/>
    </cofactor>
</comment>
<evidence type="ECO:0000256" key="2">
    <source>
        <dbReference type="ARBA" id="ARBA00001946"/>
    </source>
</evidence>
<evidence type="ECO:0000313" key="13">
    <source>
        <dbReference type="EMBL" id="RSH88161.1"/>
    </source>
</evidence>
<dbReference type="OrthoDB" id="10264738at2759"/>
<proteinExistence type="inferred from homology"/>
<dbReference type="RefSeq" id="XP_028480369.1">
    <property type="nucleotide sequence ID" value="XM_028616512.1"/>
</dbReference>
<keyword evidence="6 10" id="KW-0378">Hydrolase</keyword>
<evidence type="ECO:0000256" key="4">
    <source>
        <dbReference type="ARBA" id="ARBA00013081"/>
    </source>
</evidence>
<evidence type="ECO:0000256" key="7">
    <source>
        <dbReference type="ARBA" id="ARBA00022912"/>
    </source>
</evidence>
<dbReference type="AlphaFoldDB" id="A0A427YAH7"/>